<dbReference type="RefSeq" id="WP_020809037.1">
    <property type="nucleotide sequence ID" value="NZ_LT009731.1"/>
</dbReference>
<evidence type="ECO:0000313" key="9">
    <source>
        <dbReference type="EMBL" id="CUX46171.1"/>
    </source>
</evidence>
<sequence length="177" mass="19469">MAINTEEESGNLLLWILVWSELAAFGALIGAFIIAFALNPEGFAAARQHLQPQLAGLNTLILLASGWQAAVAASRYTALPGKRRALVLAGLLGFAFVGVKLYEYSTEIAFASDPAYGAFFELYFLLTGFHLLHVIFVAILLFIVACWPKNENITLVTTLWHVIDLVWIVIFPVVYLV</sequence>
<keyword evidence="5 7" id="KW-0472">Membrane</keyword>
<evidence type="ECO:0000256" key="5">
    <source>
        <dbReference type="ARBA" id="ARBA00023136"/>
    </source>
</evidence>
<feature type="transmembrane region" description="Helical" evidence="7">
    <location>
        <begin position="12"/>
        <end position="38"/>
    </location>
</feature>
<dbReference type="PANTHER" id="PTHR11403">
    <property type="entry name" value="CYTOCHROME C OXIDASE SUBUNIT III"/>
    <property type="match status" value="1"/>
</dbReference>
<dbReference type="EMBL" id="FBWC01000020">
    <property type="protein sequence ID" value="CUX46171.1"/>
    <property type="molecule type" value="Genomic_DNA"/>
</dbReference>
<gene>
    <name evidence="9" type="primary">norE</name>
    <name evidence="9" type="ORF">AGR4C_Lc100044</name>
</gene>
<evidence type="ECO:0000256" key="3">
    <source>
        <dbReference type="ARBA" id="ARBA00022692"/>
    </source>
</evidence>
<comment type="subcellular location">
    <subcellularLocation>
        <location evidence="6">Cell membrane</location>
        <topology evidence="6">Multi-pass membrane protein</topology>
    </subcellularLocation>
    <subcellularLocation>
        <location evidence="1">Membrane</location>
        <topology evidence="1">Multi-pass membrane protein</topology>
    </subcellularLocation>
</comment>
<name>A0A1S7R485_AGRTU</name>
<reference evidence="9 10" key="1">
    <citation type="submission" date="2016-01" db="EMBL/GenBank/DDBJ databases">
        <authorList>
            <person name="Oliw E.H."/>
        </authorList>
    </citation>
    <scope>NUCLEOTIDE SEQUENCE [LARGE SCALE GENOMIC DNA]</scope>
    <source>
        <strain evidence="9 10">Kerr 14</strain>
    </source>
</reference>
<feature type="transmembrane region" description="Helical" evidence="7">
    <location>
        <begin position="122"/>
        <end position="147"/>
    </location>
</feature>
<dbReference type="AlphaFoldDB" id="A0A1S7R485"/>
<dbReference type="Pfam" id="PF00510">
    <property type="entry name" value="COX3"/>
    <property type="match status" value="1"/>
</dbReference>
<dbReference type="Proteomes" id="UP000191897">
    <property type="component" value="Unassembled WGS sequence"/>
</dbReference>
<dbReference type="Gene3D" id="1.20.120.80">
    <property type="entry name" value="Cytochrome c oxidase, subunit III, four-helix bundle"/>
    <property type="match status" value="1"/>
</dbReference>
<evidence type="ECO:0000256" key="1">
    <source>
        <dbReference type="ARBA" id="ARBA00004141"/>
    </source>
</evidence>
<dbReference type="SUPFAM" id="SSF81452">
    <property type="entry name" value="Cytochrome c oxidase subunit III-like"/>
    <property type="match status" value="1"/>
</dbReference>
<dbReference type="GO" id="GO:0004129">
    <property type="term" value="F:cytochrome-c oxidase activity"/>
    <property type="evidence" value="ECO:0007669"/>
    <property type="project" value="InterPro"/>
</dbReference>
<dbReference type="InterPro" id="IPR035973">
    <property type="entry name" value="Cyt_c_oxidase_su3-like_sf"/>
</dbReference>
<protein>
    <submittedName>
        <fullName evidence="9">NorE protein involved in nitric oxide reduction (Cytochrome c oxidase subunit III-like protein)</fullName>
        <ecNumber evidence="9">1.7.2.5</ecNumber>
    </submittedName>
</protein>
<dbReference type="GO" id="GO:0005886">
    <property type="term" value="C:plasma membrane"/>
    <property type="evidence" value="ECO:0007669"/>
    <property type="project" value="UniProtKB-SubCell"/>
</dbReference>
<dbReference type="PANTHER" id="PTHR11403:SF6">
    <property type="entry name" value="NITRIC OXIDE REDUCTASE SUBUNIT E"/>
    <property type="match status" value="1"/>
</dbReference>
<evidence type="ECO:0000256" key="6">
    <source>
        <dbReference type="RuleBase" id="RU003376"/>
    </source>
</evidence>
<dbReference type="PROSITE" id="PS50253">
    <property type="entry name" value="COX3"/>
    <property type="match status" value="1"/>
</dbReference>
<evidence type="ECO:0000256" key="4">
    <source>
        <dbReference type="ARBA" id="ARBA00022989"/>
    </source>
</evidence>
<evidence type="ECO:0000256" key="2">
    <source>
        <dbReference type="ARBA" id="ARBA00010581"/>
    </source>
</evidence>
<keyword evidence="4 7" id="KW-1133">Transmembrane helix</keyword>
<evidence type="ECO:0000256" key="7">
    <source>
        <dbReference type="SAM" id="Phobius"/>
    </source>
</evidence>
<comment type="similarity">
    <text evidence="2 6">Belongs to the cytochrome c oxidase subunit 3 family.</text>
</comment>
<dbReference type="EC" id="1.7.2.5" evidence="9"/>
<evidence type="ECO:0000313" key="10">
    <source>
        <dbReference type="Proteomes" id="UP000191897"/>
    </source>
</evidence>
<proteinExistence type="inferred from homology"/>
<feature type="transmembrane region" description="Helical" evidence="7">
    <location>
        <begin position="50"/>
        <end position="73"/>
    </location>
</feature>
<organism evidence="9 10">
    <name type="scientific">Agrobacterium tumefaciens str. Kerr 14</name>
    <dbReference type="NCBI Taxonomy" id="1183424"/>
    <lineage>
        <taxon>Bacteria</taxon>
        <taxon>Pseudomonadati</taxon>
        <taxon>Pseudomonadota</taxon>
        <taxon>Alphaproteobacteria</taxon>
        <taxon>Hyphomicrobiales</taxon>
        <taxon>Rhizobiaceae</taxon>
        <taxon>Rhizobium/Agrobacterium group</taxon>
        <taxon>Agrobacterium</taxon>
        <taxon>Agrobacterium tumefaciens complex</taxon>
    </lineage>
</organism>
<dbReference type="InterPro" id="IPR024791">
    <property type="entry name" value="Cyt_c/ubiquinol_Oxase_su3"/>
</dbReference>
<dbReference type="GO" id="GO:0016966">
    <property type="term" value="F:nitric oxide reductase activity"/>
    <property type="evidence" value="ECO:0007669"/>
    <property type="project" value="UniProtKB-EC"/>
</dbReference>
<feature type="transmembrane region" description="Helical" evidence="7">
    <location>
        <begin position="159"/>
        <end position="176"/>
    </location>
</feature>
<keyword evidence="3 6" id="KW-0812">Transmembrane</keyword>
<feature type="domain" description="Heme-copper oxidase subunit III family profile" evidence="8">
    <location>
        <begin position="1"/>
        <end position="177"/>
    </location>
</feature>
<accession>A0A1S7R485</accession>
<dbReference type="GeneID" id="92926768"/>
<feature type="transmembrane region" description="Helical" evidence="7">
    <location>
        <begin position="85"/>
        <end position="102"/>
    </location>
</feature>
<dbReference type="InterPro" id="IPR000298">
    <property type="entry name" value="Cyt_c_oxidase-like_su3"/>
</dbReference>
<evidence type="ECO:0000259" key="8">
    <source>
        <dbReference type="PROSITE" id="PS50253"/>
    </source>
</evidence>
<keyword evidence="9" id="KW-0560">Oxidoreductase</keyword>
<dbReference type="InterPro" id="IPR013833">
    <property type="entry name" value="Cyt_c_oxidase_su3_a-hlx"/>
</dbReference>
<dbReference type="GO" id="GO:0019646">
    <property type="term" value="P:aerobic electron transport chain"/>
    <property type="evidence" value="ECO:0007669"/>
    <property type="project" value="InterPro"/>
</dbReference>